<organism evidence="2 3">
    <name type="scientific">Elongatibacter sediminis</name>
    <dbReference type="NCBI Taxonomy" id="3119006"/>
    <lineage>
        <taxon>Bacteria</taxon>
        <taxon>Pseudomonadati</taxon>
        <taxon>Pseudomonadota</taxon>
        <taxon>Gammaproteobacteria</taxon>
        <taxon>Chromatiales</taxon>
        <taxon>Wenzhouxiangellaceae</taxon>
        <taxon>Elongatibacter</taxon>
    </lineage>
</organism>
<feature type="transmembrane region" description="Helical" evidence="1">
    <location>
        <begin position="48"/>
        <end position="68"/>
    </location>
</feature>
<keyword evidence="1" id="KW-0812">Transmembrane</keyword>
<dbReference type="RefSeq" id="WP_354695880.1">
    <property type="nucleotide sequence ID" value="NZ_JAZHOG010000008.1"/>
</dbReference>
<dbReference type="EMBL" id="JAZHOG010000008">
    <property type="protein sequence ID" value="MEJ8568559.1"/>
    <property type="molecule type" value="Genomic_DNA"/>
</dbReference>
<comment type="caution">
    <text evidence="2">The sequence shown here is derived from an EMBL/GenBank/DDBJ whole genome shotgun (WGS) entry which is preliminary data.</text>
</comment>
<sequence length="133" mass="14690">MNKQFIISVVVLFVWTLLAGMLVHGMLLGPQYAALTDLYRPEADQMAHFPYMLAGHVAMAIGITWIYRMGRHGRAWLGQGIRFGIALALLMTVSIYLIYFAVQPMPASLASQQVAYDSVAVILTGVITAFINK</sequence>
<keyword evidence="3" id="KW-1185">Reference proteome</keyword>
<feature type="transmembrane region" description="Helical" evidence="1">
    <location>
        <begin position="5"/>
        <end position="28"/>
    </location>
</feature>
<accession>A0AAW9R7N1</accession>
<feature type="transmembrane region" description="Helical" evidence="1">
    <location>
        <begin position="80"/>
        <end position="102"/>
    </location>
</feature>
<feature type="transmembrane region" description="Helical" evidence="1">
    <location>
        <begin position="114"/>
        <end position="131"/>
    </location>
</feature>
<protein>
    <submittedName>
        <fullName evidence="2">Uncharacterized protein</fullName>
    </submittedName>
</protein>
<name>A0AAW9R7N1_9GAMM</name>
<gene>
    <name evidence="2" type="ORF">V3330_13080</name>
</gene>
<evidence type="ECO:0000313" key="3">
    <source>
        <dbReference type="Proteomes" id="UP001359886"/>
    </source>
</evidence>
<evidence type="ECO:0000313" key="2">
    <source>
        <dbReference type="EMBL" id="MEJ8568559.1"/>
    </source>
</evidence>
<proteinExistence type="predicted"/>
<keyword evidence="1" id="KW-1133">Transmembrane helix</keyword>
<keyword evidence="1" id="KW-0472">Membrane</keyword>
<reference evidence="2 3" key="1">
    <citation type="submission" date="2024-02" db="EMBL/GenBank/DDBJ databases">
        <title>A novel Wenzhouxiangellaceae bacterium, isolated from coastal sediments.</title>
        <authorList>
            <person name="Du Z.-J."/>
            <person name="Ye Y.-Q."/>
            <person name="Zhang X.-Y."/>
        </authorList>
    </citation>
    <scope>NUCLEOTIDE SEQUENCE [LARGE SCALE GENOMIC DNA]</scope>
    <source>
        <strain evidence="2 3">CH-27</strain>
    </source>
</reference>
<dbReference type="Proteomes" id="UP001359886">
    <property type="component" value="Unassembled WGS sequence"/>
</dbReference>
<dbReference type="AlphaFoldDB" id="A0AAW9R7N1"/>
<evidence type="ECO:0000256" key="1">
    <source>
        <dbReference type="SAM" id="Phobius"/>
    </source>
</evidence>